<dbReference type="PANTHER" id="PTHR30523:SF46">
    <property type="entry name" value="PHOSPHOENOLPYRUVATE CARBOXYLASE"/>
    <property type="match status" value="1"/>
</dbReference>
<dbReference type="KEGG" id="moz:MoryE10_31180"/>
<dbReference type="EC" id="4.1.1.31" evidence="3"/>
<gene>
    <name evidence="3 6" type="primary">ppc</name>
    <name evidence="6" type="ORF">MoryE10_31180</name>
</gene>
<dbReference type="Proteomes" id="UP000824988">
    <property type="component" value="Chromosome"/>
</dbReference>
<dbReference type="NCBIfam" id="NF000584">
    <property type="entry name" value="PRK00009.1"/>
    <property type="match status" value="1"/>
</dbReference>
<dbReference type="PROSITE" id="PS00781">
    <property type="entry name" value="PEPCASE_1"/>
    <property type="match status" value="1"/>
</dbReference>
<comment type="subunit">
    <text evidence="3">Homotetramer.</text>
</comment>
<organism evidence="6 7">
    <name type="scientific">Methylogaea oryzae</name>
    <dbReference type="NCBI Taxonomy" id="1295382"/>
    <lineage>
        <taxon>Bacteria</taxon>
        <taxon>Pseudomonadati</taxon>
        <taxon>Pseudomonadota</taxon>
        <taxon>Gammaproteobacteria</taxon>
        <taxon>Methylococcales</taxon>
        <taxon>Methylococcaceae</taxon>
        <taxon>Methylogaea</taxon>
    </lineage>
</organism>
<dbReference type="InterPro" id="IPR033129">
    <property type="entry name" value="PEPCASE_His_AS"/>
</dbReference>
<name>A0A8D4VSM0_9GAMM</name>
<dbReference type="HAMAP" id="MF_00595">
    <property type="entry name" value="PEPcase_type1"/>
    <property type="match status" value="1"/>
</dbReference>
<evidence type="ECO:0000313" key="6">
    <source>
        <dbReference type="EMBL" id="BBL72512.1"/>
    </source>
</evidence>
<dbReference type="GO" id="GO:0005829">
    <property type="term" value="C:cytosol"/>
    <property type="evidence" value="ECO:0007669"/>
    <property type="project" value="TreeGrafter"/>
</dbReference>
<reference evidence="6" key="1">
    <citation type="submission" date="2019-06" db="EMBL/GenBank/DDBJ databases">
        <title>Complete genome sequence of Methylogaea oryzae strain JCM16910.</title>
        <authorList>
            <person name="Asakawa S."/>
        </authorList>
    </citation>
    <scope>NUCLEOTIDE SEQUENCE</scope>
    <source>
        <strain evidence="6">E10</strain>
    </source>
</reference>
<dbReference type="GO" id="GO:0015977">
    <property type="term" value="P:carbon fixation"/>
    <property type="evidence" value="ECO:0007669"/>
    <property type="project" value="UniProtKB-UniRule"/>
</dbReference>
<dbReference type="RefSeq" id="WP_221047599.1">
    <property type="nucleotide sequence ID" value="NZ_AP019782.1"/>
</dbReference>
<comment type="cofactor">
    <cofactor evidence="1 3">
        <name>Mg(2+)</name>
        <dbReference type="ChEBI" id="CHEBI:18420"/>
    </cofactor>
</comment>
<comment type="similarity">
    <text evidence="3">Belongs to the PEPCase type 1 family.</text>
</comment>
<dbReference type="GO" id="GO:0006107">
    <property type="term" value="P:oxaloacetate metabolic process"/>
    <property type="evidence" value="ECO:0007669"/>
    <property type="project" value="UniProtKB-UniRule"/>
</dbReference>
<accession>A0A8D4VSM0</accession>
<protein>
    <recommendedName>
        <fullName evidence="3">Phosphoenolpyruvate carboxylase</fullName>
        <shortName evidence="3">PEPC</shortName>
        <shortName evidence="3">PEPCase</shortName>
        <ecNumber evidence="3">4.1.1.31</ecNumber>
    </recommendedName>
</protein>
<dbReference type="EMBL" id="AP019782">
    <property type="protein sequence ID" value="BBL72512.1"/>
    <property type="molecule type" value="Genomic_DNA"/>
</dbReference>
<dbReference type="InterPro" id="IPR021135">
    <property type="entry name" value="PEP_COase"/>
</dbReference>
<dbReference type="AlphaFoldDB" id="A0A8D4VSM0"/>
<dbReference type="Pfam" id="PF00311">
    <property type="entry name" value="PEPcase"/>
    <property type="match status" value="1"/>
</dbReference>
<evidence type="ECO:0000256" key="3">
    <source>
        <dbReference type="HAMAP-Rule" id="MF_00595"/>
    </source>
</evidence>
<comment type="catalytic activity">
    <reaction evidence="2 3">
        <text>oxaloacetate + phosphate = phosphoenolpyruvate + hydrogencarbonate</text>
        <dbReference type="Rhea" id="RHEA:28370"/>
        <dbReference type="ChEBI" id="CHEBI:16452"/>
        <dbReference type="ChEBI" id="CHEBI:17544"/>
        <dbReference type="ChEBI" id="CHEBI:43474"/>
        <dbReference type="ChEBI" id="CHEBI:58702"/>
        <dbReference type="EC" id="4.1.1.31"/>
    </reaction>
</comment>
<comment type="function">
    <text evidence="3">Forms oxaloacetate, a four-carbon dicarboxylic acid source for the tricarboxylic acid cycle.</text>
</comment>
<keyword evidence="3" id="KW-0120">Carbon dioxide fixation</keyword>
<evidence type="ECO:0000313" key="7">
    <source>
        <dbReference type="Proteomes" id="UP000824988"/>
    </source>
</evidence>
<evidence type="ECO:0000256" key="1">
    <source>
        <dbReference type="ARBA" id="ARBA00001946"/>
    </source>
</evidence>
<keyword evidence="3" id="KW-0460">Magnesium</keyword>
<evidence type="ECO:0000256" key="2">
    <source>
        <dbReference type="ARBA" id="ARBA00048995"/>
    </source>
</evidence>
<feature type="active site" evidence="3 4">
    <location>
        <position position="145"/>
    </location>
</feature>
<dbReference type="PROSITE" id="PS00393">
    <property type="entry name" value="PEPCASE_2"/>
    <property type="match status" value="1"/>
</dbReference>
<evidence type="ECO:0000256" key="5">
    <source>
        <dbReference type="PROSITE-ProRule" id="PRU10112"/>
    </source>
</evidence>
<dbReference type="PANTHER" id="PTHR30523">
    <property type="entry name" value="PHOSPHOENOLPYRUVATE CARBOXYLASE"/>
    <property type="match status" value="1"/>
</dbReference>
<evidence type="ECO:0000256" key="4">
    <source>
        <dbReference type="PROSITE-ProRule" id="PRU10111"/>
    </source>
</evidence>
<proteinExistence type="inferred from homology"/>
<dbReference type="GO" id="GO:0008964">
    <property type="term" value="F:phosphoenolpyruvate carboxylase activity"/>
    <property type="evidence" value="ECO:0007669"/>
    <property type="project" value="UniProtKB-UniRule"/>
</dbReference>
<dbReference type="InterPro" id="IPR022805">
    <property type="entry name" value="PEP_COase_bac/pln-type"/>
</dbReference>
<keyword evidence="7" id="KW-1185">Reference proteome</keyword>
<dbReference type="GO" id="GO:0000287">
    <property type="term" value="F:magnesium ion binding"/>
    <property type="evidence" value="ECO:0007669"/>
    <property type="project" value="UniProtKB-UniRule"/>
</dbReference>
<keyword evidence="3" id="KW-0456">Lyase</keyword>
<dbReference type="InterPro" id="IPR018129">
    <property type="entry name" value="PEP_COase_Lys_AS"/>
</dbReference>
<dbReference type="GO" id="GO:0006099">
    <property type="term" value="P:tricarboxylic acid cycle"/>
    <property type="evidence" value="ECO:0007669"/>
    <property type="project" value="InterPro"/>
</dbReference>
<feature type="active site" evidence="3 5">
    <location>
        <position position="597"/>
    </location>
</feature>
<sequence length="940" mass="105627">MTKTADDKELRRSTRLLGSVLARVLKAQAAPKIAATVEQLQRGFTGLHRDGGAARRQSLLNIIEPLEAEVASDVVRAFSLYFSLLHIAEESTNLLKRRRQTERGGHYWPGSFHDTLLLLKQSGVTAEQLPALFEQLLYLPVMTAHPTEAKRRTVRNQLRNIFLTNERLDDPQVRGYYRQVALEKLHRQIQALWKTDEVRSRSMGVLDEIESGLFYFPLSLFQATTRLYRNFERALADVYGEAAARDIRIPSFLRYGSWIGGDRDGNPNVKPETTELALRMQTCTILQEYIRLLDELRGEITHSYGFCQPTEAFLASLAADREALGEAVTGLERHYLQEPYRHKLALMKYRMERTLAQAERRLAGQADARESHAYANAAVFMADLLLIRDSLYAHNDGEVAELGLRDLIRLAETFGFHLMQLDVRQESTRHSEAVAEILAALKFRADQADFCVDYRALDETQKLALLSQAIALPGGLDYDAAALSDTTRETLAVFRVMARMRREIGADCFSRYVISMTHAASHIMEVMLLAAQSGLAGRLGEGWYCHIGVSPLFETIDDLNHIESVLTTLLDLPVYRALLDASSERQEVMLGYSDSCKDGGILASTWGLYQAQRQVIAIAEARGIPCRLFHGRGGTVGRGGGPTHEAILAQPPDTVRGQIKFTEQGEVLFYRYNNMETAVYELTMGVTGLLKASISLVQPVRQDRTEDLAVMAELARIGEHSYRELTERTDGFLDYFYEATPVGEIGQLNIGSRPSHRKKKDRSKQSVRAIAWVFSWAQSRQTFPAWYGIGSALASWCAGKPERLQRLRAMYREWPFFRNLLSNAQMALSKSDMEIAREYAGLCPEPSTGKRIHDLIAAEYQRCEDWVLDVAEADGLLAENPELAASLKRRNAYLGPLNYLQATLLRRVRAGGDEAPAESPWMQPLLRSINAIAAGMRNTG</sequence>